<dbReference type="InterPro" id="IPR019688">
    <property type="entry name" value="DUF2533"/>
</dbReference>
<gene>
    <name evidence="1" type="ORF">JOC83_002101</name>
</gene>
<reference evidence="1 2" key="1">
    <citation type="submission" date="2021-01" db="EMBL/GenBank/DDBJ databases">
        <title>Genomic Encyclopedia of Type Strains, Phase IV (KMG-IV): sequencing the most valuable type-strain genomes for metagenomic binning, comparative biology and taxonomic classification.</title>
        <authorList>
            <person name="Goeker M."/>
        </authorList>
    </citation>
    <scope>NUCLEOTIDE SEQUENCE [LARGE SCALE GENOMIC DNA]</scope>
    <source>
        <strain evidence="1 2">DSM 104297</strain>
    </source>
</reference>
<evidence type="ECO:0000313" key="1">
    <source>
        <dbReference type="EMBL" id="MBM7703254.1"/>
    </source>
</evidence>
<dbReference type="EMBL" id="JAFBFC010000003">
    <property type="protein sequence ID" value="MBM7703254.1"/>
    <property type="molecule type" value="Genomic_DNA"/>
</dbReference>
<dbReference type="Proteomes" id="UP000809829">
    <property type="component" value="Unassembled WGS sequence"/>
</dbReference>
<keyword evidence="2" id="KW-1185">Reference proteome</keyword>
<comment type="caution">
    <text evidence="1">The sequence shown here is derived from an EMBL/GenBank/DDBJ whole genome shotgun (WGS) entry which is preliminary data.</text>
</comment>
<name>A0ABS2QUS8_9BACI</name>
<evidence type="ECO:0008006" key="3">
    <source>
        <dbReference type="Google" id="ProtNLM"/>
    </source>
</evidence>
<evidence type="ECO:0000313" key="2">
    <source>
        <dbReference type="Proteomes" id="UP000809829"/>
    </source>
</evidence>
<organism evidence="1 2">
    <name type="scientific">Priestia iocasae</name>
    <dbReference type="NCBI Taxonomy" id="2291674"/>
    <lineage>
        <taxon>Bacteria</taxon>
        <taxon>Bacillati</taxon>
        <taxon>Bacillota</taxon>
        <taxon>Bacilli</taxon>
        <taxon>Bacillales</taxon>
        <taxon>Bacillaceae</taxon>
        <taxon>Priestia</taxon>
    </lineage>
</organism>
<dbReference type="Pfam" id="PF10752">
    <property type="entry name" value="DUF2533"/>
    <property type="match status" value="1"/>
</dbReference>
<protein>
    <recommendedName>
        <fullName evidence="3">DUF2533 domain-containing protein</fullName>
    </recommendedName>
</protein>
<accession>A0ABS2QUS8</accession>
<dbReference type="RefSeq" id="WP_205186859.1">
    <property type="nucleotide sequence ID" value="NZ_JAFBFC010000003.1"/>
</dbReference>
<sequence length="87" mass="10078">MSVHKEISAHSQKQHQLVKTFAQLDMLREQYIERAVTKCQNNESFTTDEINIVTTQINELAKNGIVPTRKTVTKSMVEEYVSRLNQK</sequence>
<proteinExistence type="predicted"/>